<name>A0ABR0SPF8_9HYPO</name>
<keyword evidence="3" id="KW-1185">Reference proteome</keyword>
<dbReference type="InterPro" id="IPR002347">
    <property type="entry name" value="SDR_fam"/>
</dbReference>
<dbReference type="SUPFAM" id="SSF51735">
    <property type="entry name" value="NAD(P)-binding Rossmann-fold domains"/>
    <property type="match status" value="1"/>
</dbReference>
<dbReference type="InterPro" id="IPR036291">
    <property type="entry name" value="NAD(P)-bd_dom_sf"/>
</dbReference>
<dbReference type="PANTHER" id="PTHR43157">
    <property type="entry name" value="PHOSPHATIDYLINOSITOL-GLYCAN BIOSYNTHESIS CLASS F PROTEIN-RELATED"/>
    <property type="match status" value="1"/>
</dbReference>
<evidence type="ECO:0000256" key="1">
    <source>
        <dbReference type="ARBA" id="ARBA00023002"/>
    </source>
</evidence>
<sequence>MSDLKPDPSKPALGELSGWKVIIMDDEDDEYASLLRPICQDEKNYVSVGDFAFFTKESKTTRPSLNSTWCVRKNLTRQGKYRTEPFWDAKSKDSDEKISVWNHVPTKNNDFREKLLPLDLGTFRTSNSFNQPKRAEGRVLAVNMTKEYVKFPTLLPSTSYKQIPNKGETFNKTSIVNVTLPITALFPPTDERVLNHLDNPFCKIKKYAMWVVDGSKINDGDGDDSLDVSITVGASSETTESMQHQLGVSLTATTGFSLVQFELNLNYQFTKTRSTTFSSYNSTTITSHTTIPESHYAVFFSKAITIEAFYGDEVEDLYSTTIMLNQQPHAQKRAYANEKRLTRGSGSGGVEKDLPLTISKELCAGKTYIVTGANIGLGLEASRHLVAVGAAKVIMTVRNLEAGEAARADIETSTGIKDVAEVWHLDLASYASVRSFASKVTETLGRIDAIIENAAVATGSDTKAEGHVLTLTVNVISTLLLAVLLLPKLRSDAAKYKYTPRLSIVSSSVAFGVGDYWKTAAHDPIAKMDADPELGMTMYPLSKMLEILAVAQLAKLLPLARGGVIVNTINPGLCDTSLGRNMTPPFDNVLKERIAQFGRTAETGSRTLLAGAMAGEGSHGTYMSDCVTAKESVPEWMDETANKQAWDAIVKELELIAPGAVSRAIE</sequence>
<gene>
    <name evidence="2" type="ORF">PT974_07503</name>
</gene>
<reference evidence="2 3" key="1">
    <citation type="submission" date="2024-01" db="EMBL/GenBank/DDBJ databases">
        <title>Complete genome of Cladobotryum mycophilum ATHUM6906.</title>
        <authorList>
            <person name="Christinaki A.C."/>
            <person name="Myridakis A.I."/>
            <person name="Kouvelis V.N."/>
        </authorList>
    </citation>
    <scope>NUCLEOTIDE SEQUENCE [LARGE SCALE GENOMIC DNA]</scope>
    <source>
        <strain evidence="2 3">ATHUM6906</strain>
    </source>
</reference>
<dbReference type="Proteomes" id="UP001338125">
    <property type="component" value="Unassembled WGS sequence"/>
</dbReference>
<dbReference type="EMBL" id="JAVFKD010000012">
    <property type="protein sequence ID" value="KAK5994063.1"/>
    <property type="molecule type" value="Genomic_DNA"/>
</dbReference>
<protein>
    <submittedName>
        <fullName evidence="2">Short-chain dehydrogenase/reductase phmF</fullName>
    </submittedName>
</protein>
<proteinExistence type="predicted"/>
<dbReference type="Pfam" id="PF00106">
    <property type="entry name" value="adh_short"/>
    <property type="match status" value="1"/>
</dbReference>
<accession>A0ABR0SPF8</accession>
<dbReference type="Gene3D" id="3.40.50.720">
    <property type="entry name" value="NAD(P)-binding Rossmann-like Domain"/>
    <property type="match status" value="1"/>
</dbReference>
<dbReference type="PRINTS" id="PR00081">
    <property type="entry name" value="GDHRDH"/>
</dbReference>
<keyword evidence="1" id="KW-0560">Oxidoreductase</keyword>
<evidence type="ECO:0000313" key="3">
    <source>
        <dbReference type="Proteomes" id="UP001338125"/>
    </source>
</evidence>
<dbReference type="PANTHER" id="PTHR43157:SF61">
    <property type="entry name" value="DEHYDROGENASE_REDUCTASE FAMILY PROTEIN, PUTATIVE (AFU_ORTHOLOGUE AFUA_3G01250)-RELATED"/>
    <property type="match status" value="1"/>
</dbReference>
<comment type="caution">
    <text evidence="2">The sequence shown here is derived from an EMBL/GenBank/DDBJ whole genome shotgun (WGS) entry which is preliminary data.</text>
</comment>
<organism evidence="2 3">
    <name type="scientific">Cladobotryum mycophilum</name>
    <dbReference type="NCBI Taxonomy" id="491253"/>
    <lineage>
        <taxon>Eukaryota</taxon>
        <taxon>Fungi</taxon>
        <taxon>Dikarya</taxon>
        <taxon>Ascomycota</taxon>
        <taxon>Pezizomycotina</taxon>
        <taxon>Sordariomycetes</taxon>
        <taxon>Hypocreomycetidae</taxon>
        <taxon>Hypocreales</taxon>
        <taxon>Hypocreaceae</taxon>
        <taxon>Cladobotryum</taxon>
    </lineage>
</organism>
<evidence type="ECO:0000313" key="2">
    <source>
        <dbReference type="EMBL" id="KAK5994063.1"/>
    </source>
</evidence>